<evidence type="ECO:0000256" key="4">
    <source>
        <dbReference type="ARBA" id="ARBA00023004"/>
    </source>
</evidence>
<evidence type="ECO:0000256" key="5">
    <source>
        <dbReference type="ARBA" id="ARBA00023014"/>
    </source>
</evidence>
<proteinExistence type="inferred from homology"/>
<evidence type="ECO:0000259" key="7">
    <source>
        <dbReference type="Pfam" id="PF05681"/>
    </source>
</evidence>
<dbReference type="Pfam" id="PF05681">
    <property type="entry name" value="Fumerase"/>
    <property type="match status" value="1"/>
</dbReference>
<keyword evidence="4" id="KW-0408">Iron</keyword>
<keyword evidence="9" id="KW-1185">Reference proteome</keyword>
<sequence>MREVPAELITETVARLAIEATHFLPEDVEGAIRAARQTERSPLAVQIIDEILENAQVARERMLPLCQDTGTAVVLLEIGQDVHITGGYIIDAVNEGIRRGYSEGYLRKSIAARPFSARTNTGDNTPGVIHTEIVPGDQVKIMFMPKGGGCENMSRYQNFLPGMGKQAIIDFVCETVDISGGNPCPPLIIGVGVGGTAEKAMMMAKHALFRKIGERSPDPEVAELEQELLKAVNELGVGPQAVGGTTTALDVFVETYPTHITALPVAVNIQCHSARTKQAVI</sequence>
<dbReference type="Proteomes" id="UP000326331">
    <property type="component" value="Chromosome"/>
</dbReference>
<dbReference type="EMBL" id="CP042829">
    <property type="protein sequence ID" value="QFG04078.1"/>
    <property type="molecule type" value="Genomic_DNA"/>
</dbReference>
<dbReference type="PANTHER" id="PTHR30389">
    <property type="entry name" value="FUMARATE HYDRATASE-RELATED"/>
    <property type="match status" value="1"/>
</dbReference>
<evidence type="ECO:0000313" key="8">
    <source>
        <dbReference type="EMBL" id="QFG04078.1"/>
    </source>
</evidence>
<keyword evidence="3" id="KW-0479">Metal-binding</keyword>
<reference evidence="8 9" key="2">
    <citation type="submission" date="2019-10" db="EMBL/GenBank/DDBJ databases">
        <title>Thermopilla bonchosmolovskayae gen. nov., sp. nov., a moderately thermophilic Chloroflexi bacterium from a Chukotka hot spring (Arctic, Russia), representing a novel classis Thermopillaia, which include previously uncultivated lineage OLB14.</title>
        <authorList>
            <person name="Kochetkova T.V."/>
            <person name="Zayulina K.S."/>
            <person name="Zhigarkov V.S."/>
            <person name="Minaev N.V."/>
            <person name="Novikov A."/>
            <person name="Toshchakov S.V."/>
            <person name="Elcheninov A.G."/>
            <person name="Kublanov I.V."/>
        </authorList>
    </citation>
    <scope>NUCLEOTIDE SEQUENCE [LARGE SCALE GENOMIC DNA]</scope>
    <source>
        <strain evidence="8 9">3753O</strain>
    </source>
</reference>
<keyword evidence="6 8" id="KW-0456">Lyase</keyword>
<dbReference type="NCBIfam" id="NF004885">
    <property type="entry name" value="PRK06246.1"/>
    <property type="match status" value="1"/>
</dbReference>
<dbReference type="InterPro" id="IPR004646">
    <property type="entry name" value="Fe-S_hydro-lyase_TtdA-typ_cat"/>
</dbReference>
<dbReference type="NCBIfam" id="TIGR00722">
    <property type="entry name" value="ttdA_fumA_fumB"/>
    <property type="match status" value="1"/>
</dbReference>
<organism evidence="8 9">
    <name type="scientific">Tepidiforma bonchosmolovskayae</name>
    <dbReference type="NCBI Taxonomy" id="2601677"/>
    <lineage>
        <taxon>Bacteria</taxon>
        <taxon>Bacillati</taxon>
        <taxon>Chloroflexota</taxon>
        <taxon>Tepidiformia</taxon>
        <taxon>Tepidiformales</taxon>
        <taxon>Tepidiformaceae</taxon>
        <taxon>Tepidiforma</taxon>
    </lineage>
</organism>
<dbReference type="PANTHER" id="PTHR30389:SF17">
    <property type="entry name" value="L(+)-TARTRATE DEHYDRATASE SUBUNIT ALPHA-RELATED"/>
    <property type="match status" value="1"/>
</dbReference>
<evidence type="ECO:0000256" key="2">
    <source>
        <dbReference type="ARBA" id="ARBA00022485"/>
    </source>
</evidence>
<evidence type="ECO:0000256" key="6">
    <source>
        <dbReference type="ARBA" id="ARBA00023239"/>
    </source>
</evidence>
<dbReference type="EC" id="4.2.1.2" evidence="8"/>
<dbReference type="RefSeq" id="WP_158068020.1">
    <property type="nucleotide sequence ID" value="NZ_CP042829.1"/>
</dbReference>
<dbReference type="InterPro" id="IPR051208">
    <property type="entry name" value="Class-I_Fumarase/Tartrate_DH"/>
</dbReference>
<protein>
    <submittedName>
        <fullName evidence="8">Fumarate hydratase</fullName>
        <ecNumber evidence="8">4.2.1.2</ecNumber>
    </submittedName>
</protein>
<gene>
    <name evidence="8" type="ORF">Tbon_12570</name>
</gene>
<accession>A0ABX6C489</accession>
<evidence type="ECO:0000256" key="3">
    <source>
        <dbReference type="ARBA" id="ARBA00022723"/>
    </source>
</evidence>
<reference evidence="8 9" key="1">
    <citation type="submission" date="2019-08" db="EMBL/GenBank/DDBJ databases">
        <authorList>
            <person name="Toschakov S.V."/>
        </authorList>
    </citation>
    <scope>NUCLEOTIDE SEQUENCE [LARGE SCALE GENOMIC DNA]</scope>
    <source>
        <strain evidence="8 9">3753O</strain>
    </source>
</reference>
<evidence type="ECO:0000313" key="9">
    <source>
        <dbReference type="Proteomes" id="UP000326331"/>
    </source>
</evidence>
<feature type="domain" description="Fe-S hydro-lyase tartrate dehydratase alpha-type catalytic" evidence="7">
    <location>
        <begin position="11"/>
        <end position="279"/>
    </location>
</feature>
<name>A0ABX6C489_9CHLR</name>
<evidence type="ECO:0000256" key="1">
    <source>
        <dbReference type="ARBA" id="ARBA00008876"/>
    </source>
</evidence>
<dbReference type="GO" id="GO:0004333">
    <property type="term" value="F:fumarate hydratase activity"/>
    <property type="evidence" value="ECO:0007669"/>
    <property type="project" value="UniProtKB-EC"/>
</dbReference>
<keyword evidence="5" id="KW-0411">Iron-sulfur</keyword>
<keyword evidence="2" id="KW-0004">4Fe-4S</keyword>
<comment type="similarity">
    <text evidence="1">Belongs to the class-I fumarase family.</text>
</comment>